<dbReference type="InterPro" id="IPR036291">
    <property type="entry name" value="NAD(P)-bd_dom_sf"/>
</dbReference>
<evidence type="ECO:0000259" key="1">
    <source>
        <dbReference type="Pfam" id="PF01370"/>
    </source>
</evidence>
<dbReference type="CDD" id="cd05228">
    <property type="entry name" value="AR_FR_like_1_SDR_e"/>
    <property type="match status" value="1"/>
</dbReference>
<dbReference type="AlphaFoldDB" id="A0A6N7PIF7"/>
<proteinExistence type="predicted"/>
<dbReference type="PANTHER" id="PTHR48079">
    <property type="entry name" value="PROTEIN YEEZ"/>
    <property type="match status" value="1"/>
</dbReference>
<gene>
    <name evidence="2" type="ORF">GF068_08190</name>
</gene>
<dbReference type="OrthoDB" id="9814124at2"/>
<accession>A0A6N7PIF7</accession>
<evidence type="ECO:0000313" key="2">
    <source>
        <dbReference type="EMBL" id="MRG91902.1"/>
    </source>
</evidence>
<comment type="caution">
    <text evidence="2">The sequence shown here is derived from an EMBL/GenBank/DDBJ whole genome shotgun (WGS) entry which is preliminary data.</text>
</comment>
<reference evidence="2 3" key="1">
    <citation type="submission" date="2019-10" db="EMBL/GenBank/DDBJ databases">
        <title>A soil myxobacterium in the family Polyangiaceae.</title>
        <authorList>
            <person name="Li Y."/>
            <person name="Wang J."/>
        </authorList>
    </citation>
    <scope>NUCLEOTIDE SEQUENCE [LARGE SCALE GENOMIC DNA]</scope>
    <source>
        <strain evidence="2 3">DSM 14734</strain>
    </source>
</reference>
<dbReference type="Proteomes" id="UP000440224">
    <property type="component" value="Unassembled WGS sequence"/>
</dbReference>
<dbReference type="RefSeq" id="WP_153818759.1">
    <property type="nucleotide sequence ID" value="NZ_WJIE01000002.1"/>
</dbReference>
<sequence>MTTTQDLAAVSGATGFIGSAVVRELLDQGRRVRALVEPGASPKNLEGLPAERVERVEVDVCDAAGMRKALEGASAFYHLAAIYKVWMPDPTPIHRVNIEGTLTSLLAARDVGVRRVIYTSSIAAVGLKDDGTPADESTPWNLWDLANDYIASKYHAERVVTRLAEAGLPVVIVNPAFPFGPRDIGPTPTGGIILSFLRGKMPGVGKGGFCAVDVDDVAIAHVAAETRGRIGERYILGNHNVTFRAFLELVAEVSGKKPPRLPIPAGLARAMAFGLESWADHVSHTPPIATYRSVRYMQHHAYYDGSKARRELGLPVTPLRTSVERAIEYFRANGMV</sequence>
<dbReference type="SUPFAM" id="SSF51735">
    <property type="entry name" value="NAD(P)-binding Rossmann-fold domains"/>
    <property type="match status" value="1"/>
</dbReference>
<dbReference type="EMBL" id="WJIE01000002">
    <property type="protein sequence ID" value="MRG91902.1"/>
    <property type="molecule type" value="Genomic_DNA"/>
</dbReference>
<protein>
    <submittedName>
        <fullName evidence="2">NAD-dependent epimerase/dehydratase family protein</fullName>
    </submittedName>
</protein>
<organism evidence="2 3">
    <name type="scientific">Polyangium spumosum</name>
    <dbReference type="NCBI Taxonomy" id="889282"/>
    <lineage>
        <taxon>Bacteria</taxon>
        <taxon>Pseudomonadati</taxon>
        <taxon>Myxococcota</taxon>
        <taxon>Polyangia</taxon>
        <taxon>Polyangiales</taxon>
        <taxon>Polyangiaceae</taxon>
        <taxon>Polyangium</taxon>
    </lineage>
</organism>
<dbReference type="GO" id="GO:0005737">
    <property type="term" value="C:cytoplasm"/>
    <property type="evidence" value="ECO:0007669"/>
    <property type="project" value="TreeGrafter"/>
</dbReference>
<keyword evidence="3" id="KW-1185">Reference proteome</keyword>
<evidence type="ECO:0000313" key="3">
    <source>
        <dbReference type="Proteomes" id="UP000440224"/>
    </source>
</evidence>
<dbReference type="Pfam" id="PF01370">
    <property type="entry name" value="Epimerase"/>
    <property type="match status" value="1"/>
</dbReference>
<dbReference type="InterPro" id="IPR051783">
    <property type="entry name" value="NAD(P)-dependent_oxidoreduct"/>
</dbReference>
<dbReference type="InterPro" id="IPR001509">
    <property type="entry name" value="Epimerase_deHydtase"/>
</dbReference>
<feature type="domain" description="NAD-dependent epimerase/dehydratase" evidence="1">
    <location>
        <begin position="9"/>
        <end position="237"/>
    </location>
</feature>
<name>A0A6N7PIF7_9BACT</name>
<dbReference type="GO" id="GO:0004029">
    <property type="term" value="F:aldehyde dehydrogenase (NAD+) activity"/>
    <property type="evidence" value="ECO:0007669"/>
    <property type="project" value="TreeGrafter"/>
</dbReference>
<dbReference type="PANTHER" id="PTHR48079:SF6">
    <property type="entry name" value="NAD(P)-BINDING DOMAIN-CONTAINING PROTEIN-RELATED"/>
    <property type="match status" value="1"/>
</dbReference>
<dbReference type="Gene3D" id="3.40.50.720">
    <property type="entry name" value="NAD(P)-binding Rossmann-like Domain"/>
    <property type="match status" value="1"/>
</dbReference>